<dbReference type="AlphaFoldDB" id="A0A484AWX1"/>
<dbReference type="EMBL" id="LSRL02000671">
    <property type="protein sequence ID" value="TDG40111.1"/>
    <property type="molecule type" value="Genomic_DNA"/>
</dbReference>
<feature type="compositionally biased region" description="Low complexity" evidence="3">
    <location>
        <begin position="125"/>
        <end position="156"/>
    </location>
</feature>
<comment type="subcellular location">
    <subcellularLocation>
        <location evidence="1">Nucleus</location>
    </subcellularLocation>
</comment>
<dbReference type="PANTHER" id="PTHR22812">
    <property type="entry name" value="CHROMOBOX PROTEIN"/>
    <property type="match status" value="1"/>
</dbReference>
<dbReference type="GO" id="GO:0005634">
    <property type="term" value="C:nucleus"/>
    <property type="evidence" value="ECO:0007669"/>
    <property type="project" value="UniProtKB-SubCell"/>
</dbReference>
<gene>
    <name evidence="5" type="ORF">AWZ03_013466</name>
</gene>
<dbReference type="Gene3D" id="2.40.50.40">
    <property type="match status" value="1"/>
</dbReference>
<dbReference type="SMART" id="SM00298">
    <property type="entry name" value="CHROMO"/>
    <property type="match status" value="1"/>
</dbReference>
<dbReference type="GO" id="GO:0005694">
    <property type="term" value="C:chromosome"/>
    <property type="evidence" value="ECO:0007669"/>
    <property type="project" value="UniProtKB-ARBA"/>
</dbReference>
<feature type="compositionally biased region" description="Polar residues" evidence="3">
    <location>
        <begin position="185"/>
        <end position="204"/>
    </location>
</feature>
<dbReference type="InterPro" id="IPR023780">
    <property type="entry name" value="Chromo_domain"/>
</dbReference>
<feature type="region of interest" description="Disordered" evidence="3">
    <location>
        <begin position="73"/>
        <end position="233"/>
    </location>
</feature>
<dbReference type="Proteomes" id="UP000295192">
    <property type="component" value="Unassembled WGS sequence"/>
</dbReference>
<dbReference type="Pfam" id="PF00385">
    <property type="entry name" value="Chromo"/>
    <property type="match status" value="1"/>
</dbReference>
<dbReference type="STRING" id="7232.A0A484AWX1"/>
<reference evidence="5 6" key="1">
    <citation type="journal article" date="2019" name="J. Hered.">
        <title>An Improved Genome Assembly for Drosophila navojoa, the Basal Species in the mojavensis Cluster.</title>
        <authorList>
            <person name="Vanderlinde T."/>
            <person name="Dupim E.G."/>
            <person name="Nazario-Yepiz N.O."/>
            <person name="Carvalho A.B."/>
        </authorList>
    </citation>
    <scope>NUCLEOTIDE SEQUENCE [LARGE SCALE GENOMIC DNA]</scope>
    <source>
        <strain evidence="5">Navoj_Jal97</strain>
        <tissue evidence="5">Whole organism</tissue>
    </source>
</reference>
<evidence type="ECO:0000259" key="4">
    <source>
        <dbReference type="PROSITE" id="PS50013"/>
    </source>
</evidence>
<dbReference type="InterPro" id="IPR051219">
    <property type="entry name" value="Heterochromatin_chromo-domain"/>
</dbReference>
<dbReference type="InterPro" id="IPR023779">
    <property type="entry name" value="Chromodomain_CS"/>
</dbReference>
<comment type="caution">
    <text evidence="5">The sequence shown here is derived from an EMBL/GenBank/DDBJ whole genome shotgun (WGS) entry which is preliminary data.</text>
</comment>
<proteinExistence type="predicted"/>
<keyword evidence="2" id="KW-0539">Nucleus</keyword>
<dbReference type="OrthoDB" id="1918685at2759"/>
<dbReference type="SUPFAM" id="SSF54160">
    <property type="entry name" value="Chromo domain-like"/>
    <property type="match status" value="1"/>
</dbReference>
<accession>A0A484AWX1</accession>
<organism evidence="5 6">
    <name type="scientific">Drosophila navojoa</name>
    <name type="common">Fruit fly</name>
    <dbReference type="NCBI Taxonomy" id="7232"/>
    <lineage>
        <taxon>Eukaryota</taxon>
        <taxon>Metazoa</taxon>
        <taxon>Ecdysozoa</taxon>
        <taxon>Arthropoda</taxon>
        <taxon>Hexapoda</taxon>
        <taxon>Insecta</taxon>
        <taxon>Pterygota</taxon>
        <taxon>Neoptera</taxon>
        <taxon>Endopterygota</taxon>
        <taxon>Diptera</taxon>
        <taxon>Brachycera</taxon>
        <taxon>Muscomorpha</taxon>
        <taxon>Ephydroidea</taxon>
        <taxon>Drosophilidae</taxon>
        <taxon>Drosophila</taxon>
    </lineage>
</organism>
<feature type="compositionally biased region" description="Basic and acidic residues" evidence="3">
    <location>
        <begin position="205"/>
        <end position="219"/>
    </location>
</feature>
<evidence type="ECO:0000256" key="3">
    <source>
        <dbReference type="SAM" id="MobiDB-lite"/>
    </source>
</evidence>
<dbReference type="InterPro" id="IPR016197">
    <property type="entry name" value="Chromo-like_dom_sf"/>
</dbReference>
<evidence type="ECO:0000313" key="5">
    <source>
        <dbReference type="EMBL" id="TDG40111.1"/>
    </source>
</evidence>
<dbReference type="PROSITE" id="PS50013">
    <property type="entry name" value="CHROMO_2"/>
    <property type="match status" value="1"/>
</dbReference>
<keyword evidence="6" id="KW-1185">Reference proteome</keyword>
<name>A0A484AWX1_DRONA</name>
<dbReference type="PROSITE" id="PS00598">
    <property type="entry name" value="CHROMO_1"/>
    <property type="match status" value="1"/>
</dbReference>
<evidence type="ECO:0000256" key="2">
    <source>
        <dbReference type="ARBA" id="ARBA00023242"/>
    </source>
</evidence>
<feature type="domain" description="Chromo" evidence="4">
    <location>
        <begin position="14"/>
        <end position="74"/>
    </location>
</feature>
<evidence type="ECO:0000313" key="6">
    <source>
        <dbReference type="Proteomes" id="UP000295192"/>
    </source>
</evidence>
<protein>
    <recommendedName>
        <fullName evidence="4">Chromo domain-containing protein</fullName>
    </recommendedName>
</protein>
<dbReference type="InterPro" id="IPR000953">
    <property type="entry name" value="Chromo/chromo_shadow_dom"/>
</dbReference>
<feature type="compositionally biased region" description="Basic residues" evidence="3">
    <location>
        <begin position="99"/>
        <end position="113"/>
    </location>
</feature>
<feature type="compositionally biased region" description="Polar residues" evidence="3">
    <location>
        <begin position="73"/>
        <end position="84"/>
    </location>
</feature>
<evidence type="ECO:0000256" key="1">
    <source>
        <dbReference type="ARBA" id="ARBA00004123"/>
    </source>
</evidence>
<sequence length="233" mass="25347">MNWGRAKKPSKWTHNVEQILAKRYADGRPQLLLKWVGYPLQQSTWEPIENLSGDCLSMLADFEAAEFAKLNAQNRGSTRQQGAVDSSLLKQKMEYGKTQKTKQKKKQKKLSPKKKLDPMNQLNLSSDLCNDLMMSSDSSDNKSSGGNSSSSNSSSDSDSDAASKRQKLNTKSSDFGISGSKVAANGTSHPNTIPTSGSKYATSASKEETKGVKQDKDKASVNAFAYKSGTSSM</sequence>